<evidence type="ECO:0000259" key="2">
    <source>
        <dbReference type="Pfam" id="PF13635"/>
    </source>
</evidence>
<dbReference type="AlphaFoldDB" id="A0A2M7TU24"/>
<organism evidence="3 4">
    <name type="scientific">Candidatus Shapirobacteria bacterium CG_4_10_14_0_2_um_filter_40_12</name>
    <dbReference type="NCBI Taxonomy" id="1974871"/>
    <lineage>
        <taxon>Bacteria</taxon>
        <taxon>Candidatus Shapironibacteriota</taxon>
    </lineage>
</organism>
<feature type="domain" description="DUF4143" evidence="2">
    <location>
        <begin position="190"/>
        <end position="345"/>
    </location>
</feature>
<dbReference type="Pfam" id="PF13173">
    <property type="entry name" value="AAA_14"/>
    <property type="match status" value="1"/>
</dbReference>
<dbReference type="InterPro" id="IPR027417">
    <property type="entry name" value="P-loop_NTPase"/>
</dbReference>
<feature type="domain" description="AAA" evidence="1">
    <location>
        <begin position="19"/>
        <end position="142"/>
    </location>
</feature>
<protein>
    <submittedName>
        <fullName evidence="3">AAA family ATPase</fullName>
    </submittedName>
</protein>
<dbReference type="Gene3D" id="3.40.50.300">
    <property type="entry name" value="P-loop containing nucleotide triphosphate hydrolases"/>
    <property type="match status" value="1"/>
</dbReference>
<dbReference type="Gene3D" id="1.10.10.10">
    <property type="entry name" value="Winged helix-like DNA-binding domain superfamily/Winged helix DNA-binding domain"/>
    <property type="match status" value="1"/>
</dbReference>
<dbReference type="InterPro" id="IPR025420">
    <property type="entry name" value="DUF4143"/>
</dbReference>
<sequence length="379" mass="43643">MKIKRSLKQDILRHFESSNKGVVVLGPRQSGKTTLINDILALKGWKALTLNGDRRGDWWEVLQSRELSKYKLLLSGYKAVFIDEAQKIPEIGLVLKIILDEMPGLKVLVTSSSSLDLSSKVSEPLTGRVYTYKLFPISQMELGEYLTNFEIKEDLEERLIFGSYPEVFSLEGINQKTEYLSNITDNYLYRDLLEFDGIKNSAKIRDLLKLLSFQVGQQVSINELAMSLGLSRSTVDKYIDLLEKSYVIFRLTGFSRNLRKEATKMDKIYFCDLGIRNTIVGNLNFLSNRSDVGQLWENFLMVERKKRQTYLHKLFSHYFWRLSSGAEIDLVEEEGGVLNGYEFKFGNKKVNPPVSWLQTYPGSSFENINMKNYLDFVCS</sequence>
<reference evidence="4" key="1">
    <citation type="submission" date="2017-09" db="EMBL/GenBank/DDBJ databases">
        <title>Depth-based differentiation of microbial function through sediment-hosted aquifers and enrichment of novel symbionts in the deep terrestrial subsurface.</title>
        <authorList>
            <person name="Probst A.J."/>
            <person name="Ladd B."/>
            <person name="Jarett J.K."/>
            <person name="Geller-Mcgrath D.E."/>
            <person name="Sieber C.M.K."/>
            <person name="Emerson J.B."/>
            <person name="Anantharaman K."/>
            <person name="Thomas B.C."/>
            <person name="Malmstrom R."/>
            <person name="Stieglmeier M."/>
            <person name="Klingl A."/>
            <person name="Woyke T."/>
            <person name="Ryan C.M."/>
            <person name="Banfield J.F."/>
        </authorList>
    </citation>
    <scope>NUCLEOTIDE SEQUENCE [LARGE SCALE GENOMIC DNA]</scope>
</reference>
<dbReference type="SUPFAM" id="SSF52540">
    <property type="entry name" value="P-loop containing nucleoside triphosphate hydrolases"/>
    <property type="match status" value="1"/>
</dbReference>
<dbReference type="PANTHER" id="PTHR43566">
    <property type="entry name" value="CONSERVED PROTEIN"/>
    <property type="match status" value="1"/>
</dbReference>
<accession>A0A2M7TU24</accession>
<dbReference type="Pfam" id="PF13635">
    <property type="entry name" value="DUF4143"/>
    <property type="match status" value="1"/>
</dbReference>
<name>A0A2M7TU24_9BACT</name>
<dbReference type="PANTHER" id="PTHR43566:SF1">
    <property type="entry name" value="AAA+ ATPASE DOMAIN-CONTAINING PROTEIN"/>
    <property type="match status" value="1"/>
</dbReference>
<evidence type="ECO:0000313" key="4">
    <source>
        <dbReference type="Proteomes" id="UP000229336"/>
    </source>
</evidence>
<dbReference type="EMBL" id="PFNX01000015">
    <property type="protein sequence ID" value="PIZ61259.1"/>
    <property type="molecule type" value="Genomic_DNA"/>
</dbReference>
<evidence type="ECO:0000259" key="1">
    <source>
        <dbReference type="Pfam" id="PF13173"/>
    </source>
</evidence>
<dbReference type="InterPro" id="IPR041682">
    <property type="entry name" value="AAA_14"/>
</dbReference>
<comment type="caution">
    <text evidence="3">The sequence shown here is derived from an EMBL/GenBank/DDBJ whole genome shotgun (WGS) entry which is preliminary data.</text>
</comment>
<evidence type="ECO:0000313" key="3">
    <source>
        <dbReference type="EMBL" id="PIZ61259.1"/>
    </source>
</evidence>
<dbReference type="Proteomes" id="UP000229336">
    <property type="component" value="Unassembled WGS sequence"/>
</dbReference>
<gene>
    <name evidence="3" type="ORF">COY20_00610</name>
</gene>
<proteinExistence type="predicted"/>
<dbReference type="InterPro" id="IPR036388">
    <property type="entry name" value="WH-like_DNA-bd_sf"/>
</dbReference>